<dbReference type="RefSeq" id="XP_002778154.1">
    <property type="nucleotide sequence ID" value="XM_002778108.1"/>
</dbReference>
<dbReference type="Proteomes" id="UP000007800">
    <property type="component" value="Unassembled WGS sequence"/>
</dbReference>
<organism evidence="2">
    <name type="scientific">Perkinsus marinus (strain ATCC 50983 / TXsc)</name>
    <dbReference type="NCBI Taxonomy" id="423536"/>
    <lineage>
        <taxon>Eukaryota</taxon>
        <taxon>Sar</taxon>
        <taxon>Alveolata</taxon>
        <taxon>Perkinsozoa</taxon>
        <taxon>Perkinsea</taxon>
        <taxon>Perkinsida</taxon>
        <taxon>Perkinsidae</taxon>
        <taxon>Perkinsus</taxon>
    </lineage>
</organism>
<keyword evidence="2" id="KW-1185">Reference proteome</keyword>
<name>C5L091_PERM5</name>
<dbReference type="InParanoid" id="C5L091"/>
<dbReference type="EMBL" id="GG677981">
    <property type="protein sequence ID" value="EER09949.1"/>
    <property type="molecule type" value="Genomic_DNA"/>
</dbReference>
<gene>
    <name evidence="1" type="ORF">Pmar_PMAR018594</name>
</gene>
<dbReference type="GeneID" id="9038058"/>
<sequence length="77" mass="8956">MSTHRAMKVERFMPRVRSWEDILFGRPITVVSADQEPGLLRIRASHSSISSIIRNLDHFIIAIRIEILRYQALDLDP</sequence>
<protein>
    <submittedName>
        <fullName evidence="1">Uncharacterized protein</fullName>
    </submittedName>
</protein>
<accession>C5L091</accession>
<evidence type="ECO:0000313" key="1">
    <source>
        <dbReference type="EMBL" id="EER09949.1"/>
    </source>
</evidence>
<proteinExistence type="predicted"/>
<evidence type="ECO:0000313" key="2">
    <source>
        <dbReference type="Proteomes" id="UP000007800"/>
    </source>
</evidence>
<reference evidence="1 2" key="1">
    <citation type="submission" date="2008-07" db="EMBL/GenBank/DDBJ databases">
        <authorList>
            <person name="El-Sayed N."/>
            <person name="Caler E."/>
            <person name="Inman J."/>
            <person name="Amedeo P."/>
            <person name="Hass B."/>
            <person name="Wortman J."/>
        </authorList>
    </citation>
    <scope>NUCLEOTIDE SEQUENCE [LARGE SCALE GENOMIC DNA]</scope>
    <source>
        <strain evidence="2">ATCC 50983 / TXsc</strain>
    </source>
</reference>
<dbReference type="AlphaFoldDB" id="C5L091"/>